<evidence type="ECO:0000259" key="17">
    <source>
        <dbReference type="PROSITE" id="PS50918"/>
    </source>
</evidence>
<keyword evidence="7" id="KW-0227">DNA damage</keyword>
<comment type="caution">
    <text evidence="18">The sequence shown here is derived from an EMBL/GenBank/DDBJ whole genome shotgun (WGS) entry which is preliminary data.</text>
</comment>
<feature type="region of interest" description="Disordered" evidence="13">
    <location>
        <begin position="483"/>
        <end position="564"/>
    </location>
</feature>
<protein>
    <recommendedName>
        <fullName evidence="4">HECT-type E3 ubiquitin transferase</fullName>
        <ecNumber evidence="4">2.3.2.26</ecNumber>
    </recommendedName>
</protein>
<dbReference type="InterPro" id="IPR035983">
    <property type="entry name" value="Hect_E3_ubiquitin_ligase"/>
</dbReference>
<evidence type="ECO:0000313" key="18">
    <source>
        <dbReference type="EMBL" id="CAH3016958.1"/>
    </source>
</evidence>
<dbReference type="Gene3D" id="3.30.2160.10">
    <property type="entry name" value="Hect, E3 ligase catalytic domain"/>
    <property type="match status" value="1"/>
</dbReference>
<feature type="compositionally biased region" description="Low complexity" evidence="13">
    <location>
        <begin position="2713"/>
        <end position="2724"/>
    </location>
</feature>
<feature type="compositionally biased region" description="Low complexity" evidence="13">
    <location>
        <begin position="2904"/>
        <end position="2918"/>
    </location>
</feature>
<feature type="region of interest" description="Disordered" evidence="13">
    <location>
        <begin position="3176"/>
        <end position="3197"/>
    </location>
</feature>
<dbReference type="Pfam" id="PF06025">
    <property type="entry name" value="DUF913"/>
    <property type="match status" value="1"/>
</dbReference>
<comment type="similarity">
    <text evidence="11">Belongs to the UPL family. TOM1/PTR1 subfamily.</text>
</comment>
<evidence type="ECO:0000256" key="4">
    <source>
        <dbReference type="ARBA" id="ARBA00012485"/>
    </source>
</evidence>
<dbReference type="InterPro" id="IPR004170">
    <property type="entry name" value="WWE_dom"/>
</dbReference>
<feature type="compositionally biased region" description="Low complexity" evidence="13">
    <location>
        <begin position="2394"/>
        <end position="2410"/>
    </location>
</feature>
<reference evidence="18 19" key="1">
    <citation type="submission" date="2022-05" db="EMBL/GenBank/DDBJ databases">
        <authorList>
            <consortium name="Genoscope - CEA"/>
            <person name="William W."/>
        </authorList>
    </citation>
    <scope>NUCLEOTIDE SEQUENCE [LARGE SCALE GENOMIC DNA]</scope>
</reference>
<feature type="compositionally biased region" description="Low complexity" evidence="13">
    <location>
        <begin position="2332"/>
        <end position="2342"/>
    </location>
</feature>
<dbReference type="InterPro" id="IPR037197">
    <property type="entry name" value="WWE_dom_sf"/>
</dbReference>
<evidence type="ECO:0000259" key="15">
    <source>
        <dbReference type="PROSITE" id="PS50030"/>
    </source>
</evidence>
<dbReference type="SUPFAM" id="SSF48371">
    <property type="entry name" value="ARM repeat"/>
    <property type="match status" value="1"/>
</dbReference>
<keyword evidence="14" id="KW-0472">Membrane</keyword>
<organism evidence="18 19">
    <name type="scientific">Porites evermanni</name>
    <dbReference type="NCBI Taxonomy" id="104178"/>
    <lineage>
        <taxon>Eukaryota</taxon>
        <taxon>Metazoa</taxon>
        <taxon>Cnidaria</taxon>
        <taxon>Anthozoa</taxon>
        <taxon>Hexacorallia</taxon>
        <taxon>Scleractinia</taxon>
        <taxon>Fungiina</taxon>
        <taxon>Poritidae</taxon>
        <taxon>Porites</taxon>
    </lineage>
</organism>
<feature type="region of interest" description="Disordered" evidence="13">
    <location>
        <begin position="2839"/>
        <end position="3096"/>
    </location>
</feature>
<feature type="region of interest" description="Disordered" evidence="13">
    <location>
        <begin position="1072"/>
        <end position="1110"/>
    </location>
</feature>
<feature type="compositionally biased region" description="Acidic residues" evidence="13">
    <location>
        <begin position="2498"/>
        <end position="2532"/>
    </location>
</feature>
<dbReference type="PROSITE" id="PS50237">
    <property type="entry name" value="HECT"/>
    <property type="match status" value="1"/>
</dbReference>
<evidence type="ECO:0000256" key="13">
    <source>
        <dbReference type="SAM" id="MobiDB-lite"/>
    </source>
</evidence>
<evidence type="ECO:0000256" key="12">
    <source>
        <dbReference type="PROSITE-ProRule" id="PRU00104"/>
    </source>
</evidence>
<feature type="compositionally biased region" description="Basic and acidic residues" evidence="13">
    <location>
        <begin position="3684"/>
        <end position="3696"/>
    </location>
</feature>
<dbReference type="InterPro" id="IPR010309">
    <property type="entry name" value="E3_Ub_ligase_DUF908"/>
</dbReference>
<comment type="pathway">
    <text evidence="3">Protein modification; protein ubiquitination.</text>
</comment>
<evidence type="ECO:0000256" key="8">
    <source>
        <dbReference type="ARBA" id="ARBA00022786"/>
    </source>
</evidence>
<dbReference type="CDD" id="cd14288">
    <property type="entry name" value="UBA_HUWE1"/>
    <property type="match status" value="1"/>
</dbReference>
<dbReference type="Pfam" id="PF14377">
    <property type="entry name" value="UBM"/>
    <property type="match status" value="3"/>
</dbReference>
<feature type="region of interest" description="Disordered" evidence="13">
    <location>
        <begin position="3536"/>
        <end position="3565"/>
    </location>
</feature>
<evidence type="ECO:0000256" key="6">
    <source>
        <dbReference type="ARBA" id="ARBA00022679"/>
    </source>
</evidence>
<evidence type="ECO:0000256" key="11">
    <source>
        <dbReference type="ARBA" id="ARBA00034494"/>
    </source>
</evidence>
<dbReference type="InterPro" id="IPR009060">
    <property type="entry name" value="UBA-like_sf"/>
</dbReference>
<gene>
    <name evidence="18" type="ORF">PEVE_00034012</name>
</gene>
<feature type="compositionally biased region" description="Basic and acidic residues" evidence="13">
    <location>
        <begin position="2119"/>
        <end position="2141"/>
    </location>
</feature>
<feature type="compositionally biased region" description="Low complexity" evidence="13">
    <location>
        <begin position="2964"/>
        <end position="2978"/>
    </location>
</feature>
<feature type="compositionally biased region" description="Low complexity" evidence="13">
    <location>
        <begin position="4094"/>
        <end position="4107"/>
    </location>
</feature>
<feature type="active site" description="Glycyl thioester intermediate" evidence="12">
    <location>
        <position position="4538"/>
    </location>
</feature>
<evidence type="ECO:0000256" key="14">
    <source>
        <dbReference type="SAM" id="Phobius"/>
    </source>
</evidence>
<dbReference type="Gene3D" id="6.10.250.1630">
    <property type="match status" value="1"/>
</dbReference>
<dbReference type="InterPro" id="IPR018123">
    <property type="entry name" value="WWE-dom_subgr"/>
</dbReference>
<dbReference type="SUPFAM" id="SSF56204">
    <property type="entry name" value="Hect, E3 ligase catalytic domain"/>
    <property type="match status" value="1"/>
</dbReference>
<feature type="compositionally biased region" description="Polar residues" evidence="13">
    <location>
        <begin position="495"/>
        <end position="529"/>
    </location>
</feature>
<dbReference type="Pfam" id="PF00627">
    <property type="entry name" value="UBA"/>
    <property type="match status" value="1"/>
</dbReference>
<feature type="compositionally biased region" description="Polar residues" evidence="13">
    <location>
        <begin position="2364"/>
        <end position="2374"/>
    </location>
</feature>
<feature type="compositionally biased region" description="Acidic residues" evidence="13">
    <location>
        <begin position="2547"/>
        <end position="2571"/>
    </location>
</feature>
<feature type="compositionally biased region" description="Polar residues" evidence="13">
    <location>
        <begin position="2381"/>
        <end position="2393"/>
    </location>
</feature>
<feature type="region of interest" description="Disordered" evidence="13">
    <location>
        <begin position="2330"/>
        <end position="2436"/>
    </location>
</feature>
<keyword evidence="5" id="KW-0597">Phosphoprotein</keyword>
<evidence type="ECO:0000256" key="3">
    <source>
        <dbReference type="ARBA" id="ARBA00004906"/>
    </source>
</evidence>
<dbReference type="CDD" id="cd00078">
    <property type="entry name" value="HECTc"/>
    <property type="match status" value="1"/>
</dbReference>
<feature type="region of interest" description="Disordered" evidence="13">
    <location>
        <begin position="2705"/>
        <end position="2725"/>
    </location>
</feature>
<keyword evidence="14" id="KW-1133">Transmembrane helix</keyword>
<proteinExistence type="inferred from homology"/>
<feature type="compositionally biased region" description="Basic and acidic residues" evidence="13">
    <location>
        <begin position="1485"/>
        <end position="1500"/>
    </location>
</feature>
<sequence length="4571" mass="498365">MKIDRSKLRKTQSDVAPECRQLIQRLKEASDCELIHILKDINTWYYGKCELQHWVDVMDKFDEILAGVAKPVNGSSWILTYDKLDQLEGPEIASERRCLVNHVLRFTALVLEHSYTRQLYNSSEHLVSLLVASDMEVVLSVLGVLYVFSKRSSFIPRLPGDKRKAIQQRLHCLGETWGGKSAGFGLKHCCCDLSLKEFPASCADVYFEFYNENTSTPSNSQSDSQTPTTGSQLCSVHVKQLYQFSENPGEVMEQVITCYNVPTDKQVNLFSRIRLAKHFPVYEKRLQCIQARLQAISVLLYSNSTQDVVNPLLYQGFIEETVELLELDQAQFTDIRTAAIRTLTALVHMESSPRVNTVIDCTGLASYHGFLPTLTRNCIQSLTDPLSDSLPLPFATGLFSFLYHLAYYEVGAEALVSCGLLEALLRVVEHQGGDSHLTFVTRAIRIMEWIANMDLSGYQNQSGLTAIINRLEQEIKECQPFHGAILSPDLPSPPSNQQDSVAMETSENQETQENAAQSHPSDDTPSQSEASEEVPMETEQPETNTAGVSDNNMEVDEQETEKGKAMVDASVAGPTSAPNPVSKNRCLPQRAALIKAVLSFLKKSIPDPSFSESIRNVMDSSLPTSLKHIISNVEYYGPVLFMAAIDVVTVYVFHEPSLLSSLQDNGLTGVMLKALVVKEVPATREVLSSLPSVLSALCLNNRGLQAFMRCKPFDKLFRVLLSPDYLPAMRRRRTSETLGETASNLGTAMDELMRHQPTLKTDAMTAIIKLLQEVCSLGRDPKCIGFKMGAKTDGSDTDSVTGLVQGPGRVISGAEEPMSDEEEDDDDRFSFTTTASAAKILAESDKTKDSSKTAEEEKRTFIPLMDYILNVVRFVDSILSNNSTDDHCREFVRLGGLEPLINILGLPNLPLDFVSSQACQSVSGVCKSILMLSHEAQVLKQGLTVLSDVLNNLEPLISRSSSSPISLLLHEVASSSRPQQAMASVQQTPLLHGVVAVHAYVGMFLHVCKVGQFDIRSLCVNHWGSDQGIVVLKQLSQLYMFLIWETIVLETVSRSESSGSETKVAEKELEMLKASTSASQEEPSGQTADGNPTITVTTDKESAPGKGSLPPVQQGIIKQLLKTSTALGRALSDLFVLLVRLSVGSAQRQRRAPHTAAVPGLPTLPARFVSMQLSNLLKDASSWKGLPSDSTVPKLRLHFHMCVVGFASRLLFDDKKNPYHLMLQQFVLSGAHSSLFSLVKLVLSQDGKTPFDNNLSVTTFPEGSQELLDSWLTLVNRLVNSETLLDSPHSLPATSTQPRFVPFKPVDFLVTTQKKAFSAVQQLWGQRLPKEYGPHIAESMLSILYHIIKGEAVIKEKLGSAPESSGSTSSTSVPARPPEAAPQPDINMQHLQQFMDMGFTHEHARLALLNTGSLEEATDYILTHPPPPPSRELGLDYDMLEEDQMMRAIAMSLGQDMPPAAAPAVDQPAAASGSGASEPAATDASKTEKKQEESTSKNKAEEDEGGDDNIPLEKTVLDQFTADMLHGCLEVLTEMPGTVVKACDVLSAVALRNGEEWKKNTMMHILDQVQSDVKTVLKTCTIKNVDTKQLEESISQMSSMPEAARLSSLLHLTCLLFEEKKFHCGAIIEKFGIVNLLLELLEVCQKVMVQSKLVGSTASTPVWLSSMILLLDTHEKMAVTTRRKMLHDKCTTHAWKWFDDRSGRWYNYNVNNNTTIDAAYRSGESRVRFMAGRRRYLVNFSTMVQVNEDSGNRRPIMLETANLNGDTASRRGEAKSSASNTSVAGEKRSGEQTTSQSGSEDKASKKMKKDSSDTSGVAKTDKPEEQVIQRLNDDQKALIISCCTSFIGIPVSPNALQAVLKLCLRLTQEHKFAVQFVDQGGARALLLLTQESSFGGFAMLATLLVRHVLEDEENLRHTMEKAVRSSATSSVSSNNTGVSASSPGAKEINYVLRVLGPAACRNKELFKEVATSSLRLAITPQLRRTMIEGGDTNLPTNYAQLVKAVVSGKPVKPPPVAKPVHGVVHDLLNVLCTSDSTSRTMDRGIFVRRSDSQMLGELGRALGQVGDLIARFTGQGAVQVPAYNRQLTSEDVDVEEMALDSSQNNSQSSSQLHVAMIKSDEKKDDISKDEENKDSTKDTKTPSKPLLPKSAILKLLAELVKSYAGVSQLVTEYSHNAKLSSASEYDGPVLAFILDHLLPSGSPGDSEETQSYARTLLAAIATCHQAPEAQQTLIAEMKASLGRALALPESTSKHSRLQALFTLVQAMIETGPHTTPHAASQPNSVTKLLLKKGLVNDLARVPHSLDLASPNFVATINCLLKPLEKLSGVVNQQSSSGPQAGASKERTTGGDQQSADSQGVAGDSETQQSSSAGQTDEAADQQRTGDSQQPTERTSSQAAATDDSQAPDSQPENTGASGDSWALPEITGRAIIPMASEEELEELQEMVDELLNSDGTDGQATQDVDSNILAEHMMTRRMADGRVIEETTYVIDPNSSESDNDSSDDNSGGEDVGEGSDEDDGGDHEREGDDETMVITFEESGDHNDDHDEEDEDDDDDDDDDSDDDHEEEIDAVPRPEGAIGVREDGVVEPSSGVDVMEEEDGDDDDDDDDDNDDDEHDDEEDEGGSDMDEDGADIIGDDSLRMYDEDDIYLPFDEGSGRHHLEWMSGPHGGRFAGSFMMTVSQDDEPETISSMAQRLSRVHGLRVTGPRHHSNQSQSLHLSPPQGVTQPPLPAVVQNLLGPESSSDGIQFSSSITHRRHIIQDEIQVITRSTEDGVTDEIFFENFSESTSSTVPSALARWAEEGQILDAQGVHYCVAAVKPEIIPVLLKHQAEEIAKGREEEQKKKAQVQAKAAASKKEEEERKKQESGKAGGETGTTAEGEGTSTAASDAPPSVEPQSEVMQVEEQPVAAESEPAAAEQDDTGNTSASIGMSMDEPILSTSIPSVDQAAIVRTSTPADDSEDPTAAPAPTLTPPAHASSVAQDIISAATVEAAANQGGSDEVSTPQPTADAPQATPSEAASTEHESRQQEGDGSPMALGEEGTSAAVGAESTQDSLPAVDTAEASQPPPPAPAEDNTAAGPVSDMEQPGTSGEAAALTIDGVTIPDGVDPSFLEALPEAIRREVLAEQLGLHPPPPSQRNATSNENEASTDLNVSPEFLAALPPDVQEEVLQQQRIEQERRRNQTATPEQAVDPGSFLRNLAPSLRQTVLADIDDSLLPLLPTDLASEAQSLRREIEARHHRLLQERFSFGGGDRTSAITALLRHSALSRHGGGSHLSRLLPMGSGVSGRVGGFSNGPPPLPPPNRKVIGRHLLDHEALVCLLVLLFVEEPRLNTGRLHKVLRNLCYHEETRSWLINAMIAILRRTSGQHSDGSCPVSTVESSSRGEASSGSQSDNTESPCRLEEYLQTQEQSESDSKSSKQHSWLSFGVRTSLGSRTNVFCIKRQGKAGLERSNCVSIHPQASQFVCKHVLDALLFLAKSFPASFTPSTSAKAHPSCNKEDNSSTEVKPGSATIAQDSTDFWDLLLRLDTAGTGRKGKTAAKSSSSQSLLSPTSESPTEELREFSSAPIGQLLVALAHPVVQESTSVTDKLLRLLSVTSAALPDMPCSTSKEIVSSETNSSGTVPPEAVAQIPGTLSVTPSLNAVTNVSVTLPEESVTTQNPTIHTPGSETESVASSLIVERSSEAGGEPHEVESFEDGSVDEPLSHPSDTPSHPGMVEPMVVEVTPSVDASSQASTESSSLLTTTPAVPKDSPENKTSVVMESHLRLVVKVLTSGICSEEGLEDATTLLLQISRLNSQTRDSVLQLLLEGARSIGSTLQENIAVLLVELIEHNRNAPQKDEVESKKGKRPASLVLPAAPRRPVRGGHQAGWATAPSGSRQWRQQQNRQVRYDLHLPSMPALTCKTSSQALLLRVLKVILQLREAARRSVTGSTVFRGRGSQRRLADESSVIQRLVQGSRGLGAVIAAIESEAEAIYEAFTHMRSLRADHGRAGGQRNEPGPRGENSQGGSRLDGGGQEGSSEQQAGASTSGTPQEPELPLLSEQVNLEELWDTLGECLSELGRTSDSHAVLVLQPAVEAFFLVHGTEKQESSSTQNQSEQQRSNPRLSSVSSEIMPPSPGPLSPGPLSPSRHVSVTSVTSDLPSDTLKFLRFAEKHRTVLNQILRQSTIHLADGPFAVLVDHTRVLDFDVKRRFFRQELERLDEGIRRDDLTIHVRREHVFEDSFRELHRRSSEEMKCRLYVVFEGEEGQDAGGLLREWFVIMSREMFNPNYALFTTSPGDRVTYQPNPSSNCNSNHLSYFKFVGRIVAKAIYDNKLLDCFFTRSFYKHILGKPVHFTDLESFDYSFYQGLQYLLDHDLSDIGMELTFSTEVQEFGLSEIRDLKPTGRNIPVTEENKKEYVKLVCQMKMTGAIRKQIDSFLEGFYEIIPKRLISIFDEQELELLISGLPNIDLDDLKANTEYHKYTESSLQIQWFWRALRSFDQADRAKFLQFVTGTSKVPLQGFAALEGMNGFQKFQIHRDDRSTDRLPSAHTCFNQLDLPAYETYDKLRSMLNKAVDECPEGFGLA</sequence>
<feature type="compositionally biased region" description="Low complexity" evidence="13">
    <location>
        <begin position="3545"/>
        <end position="3558"/>
    </location>
</feature>
<feature type="region of interest" description="Disordered" evidence="13">
    <location>
        <begin position="4091"/>
        <end position="4140"/>
    </location>
</feature>
<feature type="compositionally biased region" description="Polar residues" evidence="13">
    <location>
        <begin position="541"/>
        <end position="552"/>
    </location>
</feature>
<feature type="compositionally biased region" description="Low complexity" evidence="13">
    <location>
        <begin position="3733"/>
        <end position="3748"/>
    </location>
</feature>
<evidence type="ECO:0000256" key="5">
    <source>
        <dbReference type="ARBA" id="ARBA00022553"/>
    </source>
</evidence>
<dbReference type="Gene3D" id="3.90.1750.10">
    <property type="entry name" value="Hect, E3 ligase catalytic domains"/>
    <property type="match status" value="1"/>
</dbReference>
<evidence type="ECO:0000313" key="19">
    <source>
        <dbReference type="Proteomes" id="UP001159427"/>
    </source>
</evidence>
<keyword evidence="9" id="KW-0234">DNA repair</keyword>
<keyword evidence="14" id="KW-0812">Transmembrane</keyword>
<feature type="region of interest" description="Disordered" evidence="13">
    <location>
        <begin position="3131"/>
        <end position="3151"/>
    </location>
</feature>
<dbReference type="InterPro" id="IPR050409">
    <property type="entry name" value="E3_ubiq-protein_ligase"/>
</dbReference>
<feature type="compositionally biased region" description="Low complexity" evidence="13">
    <location>
        <begin position="1359"/>
        <end position="1374"/>
    </location>
</feature>
<dbReference type="InterPro" id="IPR000569">
    <property type="entry name" value="HECT_dom"/>
</dbReference>
<dbReference type="Gene3D" id="1.10.8.10">
    <property type="entry name" value="DNA helicase RuvA subunit, C-terminal domain"/>
    <property type="match status" value="1"/>
</dbReference>
<feature type="region of interest" description="Disordered" evidence="13">
    <location>
        <begin position="2119"/>
        <end position="2144"/>
    </location>
</feature>
<comment type="catalytic activity">
    <reaction evidence="1">
        <text>S-ubiquitinyl-[E2 ubiquitin-conjugating enzyme]-L-cysteine + [acceptor protein]-L-lysine = [E2 ubiquitin-conjugating enzyme]-L-cysteine + N(6)-ubiquitinyl-[acceptor protein]-L-lysine.</text>
        <dbReference type="EC" id="2.3.2.26"/>
    </reaction>
</comment>
<feature type="compositionally biased region" description="Basic and acidic residues" evidence="13">
    <location>
        <begin position="1799"/>
        <end position="1812"/>
    </location>
</feature>
<feature type="compositionally biased region" description="Basic and acidic residues" evidence="13">
    <location>
        <begin position="2474"/>
        <end position="2485"/>
    </location>
</feature>
<dbReference type="SMART" id="SM00678">
    <property type="entry name" value="WWE"/>
    <property type="match status" value="1"/>
</dbReference>
<dbReference type="EMBL" id="CALNXI010000051">
    <property type="protein sequence ID" value="CAH3016958.1"/>
    <property type="molecule type" value="Genomic_DNA"/>
</dbReference>
<feature type="compositionally biased region" description="Low complexity" evidence="13">
    <location>
        <begin position="1458"/>
        <end position="1481"/>
    </location>
</feature>
<feature type="region of interest" description="Disordered" evidence="13">
    <location>
        <begin position="1457"/>
        <end position="1511"/>
    </location>
</feature>
<feature type="compositionally biased region" description="Polar residues" evidence="13">
    <location>
        <begin position="3139"/>
        <end position="3151"/>
    </location>
</feature>
<name>A0ABN8LS35_9CNID</name>
<evidence type="ECO:0000259" key="16">
    <source>
        <dbReference type="PROSITE" id="PS50237"/>
    </source>
</evidence>
<dbReference type="Gene3D" id="3.30.2410.10">
    <property type="entry name" value="Hect, E3 ligase catalytic domain"/>
    <property type="match status" value="1"/>
</dbReference>
<feature type="compositionally biased region" description="Acidic residues" evidence="13">
    <location>
        <begin position="530"/>
        <end position="540"/>
    </location>
</feature>
<dbReference type="InterPro" id="IPR010314">
    <property type="entry name" value="E3_Ub_ligase_DUF913"/>
</dbReference>
<keyword evidence="19" id="KW-1185">Reference proteome</keyword>
<feature type="domain" description="UBA" evidence="15">
    <location>
        <begin position="1385"/>
        <end position="1424"/>
    </location>
</feature>
<dbReference type="SUPFAM" id="SSF117839">
    <property type="entry name" value="WWE domain"/>
    <property type="match status" value="1"/>
</dbReference>
<feature type="compositionally biased region" description="Low complexity" evidence="13">
    <location>
        <begin position="3005"/>
        <end position="3017"/>
    </location>
</feature>
<keyword evidence="6" id="KW-0808">Transferase</keyword>
<evidence type="ECO:0000256" key="2">
    <source>
        <dbReference type="ARBA" id="ARBA00004123"/>
    </source>
</evidence>
<dbReference type="InterPro" id="IPR041918">
    <property type="entry name" value="UBA_HUWE1"/>
</dbReference>
<feature type="compositionally biased region" description="Basic and acidic residues" evidence="13">
    <location>
        <begin position="3022"/>
        <end position="3031"/>
    </location>
</feature>
<feature type="compositionally biased region" description="Low complexity" evidence="13">
    <location>
        <begin position="3379"/>
        <end position="3395"/>
    </location>
</feature>
<feature type="region of interest" description="Disordered" evidence="13">
    <location>
        <begin position="3369"/>
        <end position="3401"/>
    </location>
</feature>
<evidence type="ECO:0000256" key="1">
    <source>
        <dbReference type="ARBA" id="ARBA00000885"/>
    </source>
</evidence>
<feature type="region of interest" description="Disordered" evidence="13">
    <location>
        <begin position="3865"/>
        <end position="3888"/>
    </location>
</feature>
<dbReference type="Pfam" id="PF02825">
    <property type="entry name" value="WWE"/>
    <property type="match status" value="1"/>
</dbReference>
<dbReference type="SMART" id="SM00119">
    <property type="entry name" value="HECTc"/>
    <property type="match status" value="1"/>
</dbReference>
<feature type="compositionally biased region" description="Acidic residues" evidence="13">
    <location>
        <begin position="2596"/>
        <end position="2637"/>
    </location>
</feature>
<feature type="region of interest" description="Disordered" evidence="13">
    <location>
        <begin position="1359"/>
        <end position="1384"/>
    </location>
</feature>
<feature type="compositionally biased region" description="Low complexity" evidence="13">
    <location>
        <begin position="4022"/>
        <end position="4031"/>
    </location>
</feature>
<dbReference type="Pfam" id="PF00632">
    <property type="entry name" value="HECT"/>
    <property type="match status" value="1"/>
</dbReference>
<feature type="compositionally biased region" description="Pro residues" evidence="13">
    <location>
        <begin position="4119"/>
        <end position="4130"/>
    </location>
</feature>
<feature type="domain" description="HECT" evidence="16">
    <location>
        <begin position="4235"/>
        <end position="4571"/>
    </location>
</feature>
<evidence type="ECO:0000256" key="10">
    <source>
        <dbReference type="ARBA" id="ARBA00023242"/>
    </source>
</evidence>
<dbReference type="PANTHER" id="PTHR11254">
    <property type="entry name" value="HECT DOMAIN UBIQUITIN-PROTEIN LIGASE"/>
    <property type="match status" value="1"/>
</dbReference>
<dbReference type="PROSITE" id="PS50918">
    <property type="entry name" value="WWE"/>
    <property type="match status" value="1"/>
</dbReference>
<feature type="compositionally biased region" description="Acidic residues" evidence="13">
    <location>
        <begin position="817"/>
        <end position="827"/>
    </location>
</feature>
<feature type="region of interest" description="Disordered" evidence="13">
    <location>
        <begin position="2474"/>
        <end position="2641"/>
    </location>
</feature>
<feature type="region of interest" description="Disordered" evidence="13">
    <location>
        <begin position="796"/>
        <end position="827"/>
    </location>
</feature>
<dbReference type="PANTHER" id="PTHR11254:SF67">
    <property type="entry name" value="E3 UBIQUITIN-PROTEIN LIGASE HUWE1"/>
    <property type="match status" value="1"/>
</dbReference>
<dbReference type="Proteomes" id="UP001159427">
    <property type="component" value="Unassembled WGS sequence"/>
</dbReference>
<feature type="compositionally biased region" description="Polar residues" evidence="13">
    <location>
        <begin position="3655"/>
        <end position="3678"/>
    </location>
</feature>
<keyword evidence="10" id="KW-0539">Nucleus</keyword>
<dbReference type="EC" id="2.3.2.26" evidence="4"/>
<comment type="subcellular location">
    <subcellularLocation>
        <location evidence="2">Nucleus</location>
    </subcellularLocation>
</comment>
<feature type="region of interest" description="Disordered" evidence="13">
    <location>
        <begin position="3992"/>
        <end position="4040"/>
    </location>
</feature>
<dbReference type="Pfam" id="PF06012">
    <property type="entry name" value="DUF908"/>
    <property type="match status" value="1"/>
</dbReference>
<feature type="compositionally biased region" description="Polar residues" evidence="13">
    <location>
        <begin position="1074"/>
        <end position="1097"/>
    </location>
</feature>
<dbReference type="SUPFAM" id="SSF46934">
    <property type="entry name" value="UBA-like"/>
    <property type="match status" value="1"/>
</dbReference>
<feature type="compositionally biased region" description="Low complexity" evidence="13">
    <location>
        <begin position="2876"/>
        <end position="2889"/>
    </location>
</feature>
<accession>A0ABN8LS35</accession>
<evidence type="ECO:0000256" key="9">
    <source>
        <dbReference type="ARBA" id="ARBA00023204"/>
    </source>
</evidence>
<dbReference type="InterPro" id="IPR016024">
    <property type="entry name" value="ARM-type_fold"/>
</dbReference>
<dbReference type="PROSITE" id="PS50030">
    <property type="entry name" value="UBA"/>
    <property type="match status" value="1"/>
</dbReference>
<dbReference type="InterPro" id="IPR025527">
    <property type="entry name" value="HUWE1/Rev1_UBM"/>
</dbReference>
<feature type="region of interest" description="Disordered" evidence="13">
    <location>
        <begin position="3655"/>
        <end position="3759"/>
    </location>
</feature>
<feature type="domain" description="WWE" evidence="17">
    <location>
        <begin position="1681"/>
        <end position="1758"/>
    </location>
</feature>
<dbReference type="Gene3D" id="3.30.720.50">
    <property type="match status" value="1"/>
</dbReference>
<feature type="region of interest" description="Disordered" evidence="13">
    <location>
        <begin position="1762"/>
        <end position="1826"/>
    </location>
</feature>
<evidence type="ECO:0000256" key="7">
    <source>
        <dbReference type="ARBA" id="ARBA00022763"/>
    </source>
</evidence>
<feature type="transmembrane region" description="Helical" evidence="14">
    <location>
        <begin position="126"/>
        <end position="148"/>
    </location>
</feature>
<keyword evidence="8 12" id="KW-0833">Ubl conjugation pathway</keyword>
<dbReference type="InterPro" id="IPR015940">
    <property type="entry name" value="UBA"/>
</dbReference>
<feature type="compositionally biased region" description="Basic and acidic residues" evidence="13">
    <location>
        <begin position="2856"/>
        <end position="2868"/>
    </location>
</feature>
<feature type="region of interest" description="Disordered" evidence="13">
    <location>
        <begin position="3487"/>
        <end position="3513"/>
    </location>
</feature>